<comment type="caution">
    <text evidence="2">The sequence shown here is derived from an EMBL/GenBank/DDBJ whole genome shotgun (WGS) entry which is preliminary data.</text>
</comment>
<proteinExistence type="predicted"/>
<feature type="transmembrane region" description="Helical" evidence="1">
    <location>
        <begin position="12"/>
        <end position="41"/>
    </location>
</feature>
<accession>A0A5C5YNS9</accession>
<feature type="transmembrane region" description="Helical" evidence="1">
    <location>
        <begin position="61"/>
        <end position="78"/>
    </location>
</feature>
<keyword evidence="1" id="KW-0472">Membrane</keyword>
<keyword evidence="1" id="KW-1133">Transmembrane helix</keyword>
<dbReference type="RefSeq" id="WP_146404312.1">
    <property type="nucleotide sequence ID" value="NZ_SJPJ01000002.1"/>
</dbReference>
<reference evidence="2 3" key="1">
    <citation type="submission" date="2019-02" db="EMBL/GenBank/DDBJ databases">
        <title>Deep-cultivation of Planctomycetes and their phenomic and genomic characterization uncovers novel biology.</title>
        <authorList>
            <person name="Wiegand S."/>
            <person name="Jogler M."/>
            <person name="Boedeker C."/>
            <person name="Pinto D."/>
            <person name="Vollmers J."/>
            <person name="Rivas-Marin E."/>
            <person name="Kohn T."/>
            <person name="Peeters S.H."/>
            <person name="Heuer A."/>
            <person name="Rast P."/>
            <person name="Oberbeckmann S."/>
            <person name="Bunk B."/>
            <person name="Jeske O."/>
            <person name="Meyerdierks A."/>
            <person name="Storesund J.E."/>
            <person name="Kallscheuer N."/>
            <person name="Luecker S."/>
            <person name="Lage O.M."/>
            <person name="Pohl T."/>
            <person name="Merkel B.J."/>
            <person name="Hornburger P."/>
            <person name="Mueller R.-W."/>
            <person name="Bruemmer F."/>
            <person name="Labrenz M."/>
            <person name="Spormann A.M."/>
            <person name="Op Den Camp H."/>
            <person name="Overmann J."/>
            <person name="Amann R."/>
            <person name="Jetten M.S.M."/>
            <person name="Mascher T."/>
            <person name="Medema M.H."/>
            <person name="Devos D.P."/>
            <person name="Kaster A.-K."/>
            <person name="Ovreas L."/>
            <person name="Rohde M."/>
            <person name="Galperin M.Y."/>
            <person name="Jogler C."/>
        </authorList>
    </citation>
    <scope>NUCLEOTIDE SEQUENCE [LARGE SCALE GENOMIC DNA]</scope>
    <source>
        <strain evidence="2 3">CA13</strain>
    </source>
</reference>
<organism evidence="2 3">
    <name type="scientific">Novipirellula herctigrandis</name>
    <dbReference type="NCBI Taxonomy" id="2527986"/>
    <lineage>
        <taxon>Bacteria</taxon>
        <taxon>Pseudomonadati</taxon>
        <taxon>Planctomycetota</taxon>
        <taxon>Planctomycetia</taxon>
        <taxon>Pirellulales</taxon>
        <taxon>Pirellulaceae</taxon>
        <taxon>Novipirellula</taxon>
    </lineage>
</organism>
<dbReference type="AlphaFoldDB" id="A0A5C5YNS9"/>
<dbReference type="Proteomes" id="UP000315010">
    <property type="component" value="Unassembled WGS sequence"/>
</dbReference>
<dbReference type="OrthoDB" id="281780at2"/>
<dbReference type="EMBL" id="SJPJ01000002">
    <property type="protein sequence ID" value="TWT76566.1"/>
    <property type="molecule type" value="Genomic_DNA"/>
</dbReference>
<evidence type="ECO:0008006" key="4">
    <source>
        <dbReference type="Google" id="ProtNLM"/>
    </source>
</evidence>
<evidence type="ECO:0000313" key="2">
    <source>
        <dbReference type="EMBL" id="TWT76566.1"/>
    </source>
</evidence>
<keyword evidence="3" id="KW-1185">Reference proteome</keyword>
<sequence>MSGESRKREKTDALLGCLATLGSVSVTCVLLFLNASFVMAVMKLIEPQFPSWMDRPGTNQFLLFSIPVVLVVVEWMLIDYARGRFRRPNDST</sequence>
<name>A0A5C5YNS9_9BACT</name>
<keyword evidence="1" id="KW-0812">Transmembrane</keyword>
<evidence type="ECO:0000313" key="3">
    <source>
        <dbReference type="Proteomes" id="UP000315010"/>
    </source>
</evidence>
<gene>
    <name evidence="2" type="ORF">CA13_70610</name>
</gene>
<protein>
    <recommendedName>
        <fullName evidence="4">Cation-transporting P-type ATPase C-terminal domain-containing protein</fullName>
    </recommendedName>
</protein>
<evidence type="ECO:0000256" key="1">
    <source>
        <dbReference type="SAM" id="Phobius"/>
    </source>
</evidence>